<keyword evidence="3" id="KW-1185">Reference proteome</keyword>
<feature type="region of interest" description="Disordered" evidence="1">
    <location>
        <begin position="237"/>
        <end position="256"/>
    </location>
</feature>
<accession>X6M089</accession>
<feature type="compositionally biased region" description="Polar residues" evidence="1">
    <location>
        <begin position="191"/>
        <end position="218"/>
    </location>
</feature>
<evidence type="ECO:0000313" key="2">
    <source>
        <dbReference type="EMBL" id="ETO07304.1"/>
    </source>
</evidence>
<feature type="compositionally biased region" description="Low complexity" evidence="1">
    <location>
        <begin position="242"/>
        <end position="256"/>
    </location>
</feature>
<dbReference type="AlphaFoldDB" id="X6M089"/>
<protein>
    <submittedName>
        <fullName evidence="2">Uncharacterized protein</fullName>
    </submittedName>
</protein>
<dbReference type="EMBL" id="ASPP01026282">
    <property type="protein sequence ID" value="ETO07304.1"/>
    <property type="molecule type" value="Genomic_DNA"/>
</dbReference>
<reference evidence="2 3" key="1">
    <citation type="journal article" date="2013" name="Curr. Biol.">
        <title>The Genome of the Foraminiferan Reticulomyxa filosa.</title>
        <authorList>
            <person name="Glockner G."/>
            <person name="Hulsmann N."/>
            <person name="Schleicher M."/>
            <person name="Noegel A.A."/>
            <person name="Eichinger L."/>
            <person name="Gallinger C."/>
            <person name="Pawlowski J."/>
            <person name="Sierra R."/>
            <person name="Euteneuer U."/>
            <person name="Pillet L."/>
            <person name="Moustafa A."/>
            <person name="Platzer M."/>
            <person name="Groth M."/>
            <person name="Szafranski K."/>
            <person name="Schliwa M."/>
        </authorList>
    </citation>
    <scope>NUCLEOTIDE SEQUENCE [LARGE SCALE GENOMIC DNA]</scope>
</reference>
<evidence type="ECO:0000313" key="3">
    <source>
        <dbReference type="Proteomes" id="UP000023152"/>
    </source>
</evidence>
<proteinExistence type="predicted"/>
<feature type="region of interest" description="Disordered" evidence="1">
    <location>
        <begin position="179"/>
        <end position="218"/>
    </location>
</feature>
<feature type="compositionally biased region" description="Basic and acidic residues" evidence="1">
    <location>
        <begin position="45"/>
        <end position="94"/>
    </location>
</feature>
<gene>
    <name evidence="2" type="ORF">RFI_30088</name>
</gene>
<dbReference type="Proteomes" id="UP000023152">
    <property type="component" value="Unassembled WGS sequence"/>
</dbReference>
<feature type="non-terminal residue" evidence="2">
    <location>
        <position position="256"/>
    </location>
</feature>
<comment type="caution">
    <text evidence="2">The sequence shown here is derived from an EMBL/GenBank/DDBJ whole genome shotgun (WGS) entry which is preliminary data.</text>
</comment>
<evidence type="ECO:0000256" key="1">
    <source>
        <dbReference type="SAM" id="MobiDB-lite"/>
    </source>
</evidence>
<sequence length="256" mass="29823">MRRPPITTGRAGTGEFLERRTLVGNEIEIPKEDLDLVAAMSKLQVTKENDGEPKDNRENTDTNEVKDKKVEEKVGNGANENKETEQSEKKEGGTEKGSTLEIRDTMTVTHGKTAYEKSNFFDELNLDTNEKRVEKIRKVKGEVNTAKPSLEDLQEQRRLDTQTFGSVAEQYRFASNMRNNTNHRGFKNPNEFGNYQNSGNFRYNRPYSNNPYHGQQHLSFDGQQSYRRDQRYYMNPTKDINQQRQQQQRTQRSTWQ</sequence>
<name>X6M089_RETFI</name>
<feature type="region of interest" description="Disordered" evidence="1">
    <location>
        <begin position="44"/>
        <end position="101"/>
    </location>
</feature>
<organism evidence="2 3">
    <name type="scientific">Reticulomyxa filosa</name>
    <dbReference type="NCBI Taxonomy" id="46433"/>
    <lineage>
        <taxon>Eukaryota</taxon>
        <taxon>Sar</taxon>
        <taxon>Rhizaria</taxon>
        <taxon>Retaria</taxon>
        <taxon>Foraminifera</taxon>
        <taxon>Monothalamids</taxon>
        <taxon>Reticulomyxidae</taxon>
        <taxon>Reticulomyxa</taxon>
    </lineage>
</organism>